<dbReference type="Gene3D" id="1.10.418.40">
    <property type="entry name" value="Autophagy protein 6/Beclin 1"/>
    <property type="match status" value="1"/>
</dbReference>
<proteinExistence type="predicted"/>
<dbReference type="Proteomes" id="UP000179807">
    <property type="component" value="Unassembled WGS sequence"/>
</dbReference>
<dbReference type="GeneID" id="94840467"/>
<dbReference type="EMBL" id="MLAK01000785">
    <property type="protein sequence ID" value="OHT04642.1"/>
    <property type="molecule type" value="Genomic_DNA"/>
</dbReference>
<sequence>MADVGESPFERDPYILFVCRKCGALCLTFPEYLFNEEEDFSIVHPFESPDNNIPDILTYSSSASHQQSSTSLEYFKKLQDKDFSFPVCNICSMEIIQKISSQIKFLNTAESFYSRLDIKDKSIFQETLEQEIEELNQELVSVQNNLNSSSDSPNQENNVNLDDTKNNHDLPIDKRKRRPSKLPRSGLFKSIMLSVTFHIHFYRHYVTINSMKIGQNEHHTIKDEEINIGLLLLGHLIKCLADIVQIDSSPIVIGANICMKLANGKVIPLNATDMKKRKTVLQFNLALDVLFSVAARIFESPMIKSDSMMPPYLISVSDHTISNESYLFNDRNPNAWIHPMKLLLTNFKFMLAYGIRNSVLSFR</sequence>
<dbReference type="InterPro" id="IPR038274">
    <property type="entry name" value="Atg6/Beclin_C_sf"/>
</dbReference>
<dbReference type="InterPro" id="IPR040455">
    <property type="entry name" value="Atg6_BARA"/>
</dbReference>
<feature type="compositionally biased region" description="Basic and acidic residues" evidence="1">
    <location>
        <begin position="162"/>
        <end position="173"/>
    </location>
</feature>
<protein>
    <recommendedName>
        <fullName evidence="2">Atg6 BARA domain-containing protein</fullName>
    </recommendedName>
</protein>
<keyword evidence="4" id="KW-1185">Reference proteome</keyword>
<accession>A0A1J4K108</accession>
<dbReference type="Pfam" id="PF04111">
    <property type="entry name" value="APG6"/>
    <property type="match status" value="1"/>
</dbReference>
<dbReference type="VEuPathDB" id="TrichDB:TRFO_27779"/>
<dbReference type="AlphaFoldDB" id="A0A1J4K108"/>
<evidence type="ECO:0000256" key="1">
    <source>
        <dbReference type="SAM" id="MobiDB-lite"/>
    </source>
</evidence>
<evidence type="ECO:0000313" key="4">
    <source>
        <dbReference type="Proteomes" id="UP000179807"/>
    </source>
</evidence>
<dbReference type="OrthoDB" id="20368at2759"/>
<reference evidence="3" key="1">
    <citation type="submission" date="2016-10" db="EMBL/GenBank/DDBJ databases">
        <authorList>
            <person name="Benchimol M."/>
            <person name="Almeida L.G."/>
            <person name="Vasconcelos A.T."/>
            <person name="Perreira-Neves A."/>
            <person name="Rosa I.A."/>
            <person name="Tasca T."/>
            <person name="Bogo M.R."/>
            <person name="de Souza W."/>
        </authorList>
    </citation>
    <scope>NUCLEOTIDE SEQUENCE [LARGE SCALE GENOMIC DNA]</scope>
    <source>
        <strain evidence="3">K</strain>
    </source>
</reference>
<name>A0A1J4K108_9EUKA</name>
<evidence type="ECO:0000313" key="3">
    <source>
        <dbReference type="EMBL" id="OHT04642.1"/>
    </source>
</evidence>
<feature type="region of interest" description="Disordered" evidence="1">
    <location>
        <begin position="145"/>
        <end position="182"/>
    </location>
</feature>
<comment type="caution">
    <text evidence="3">The sequence shown here is derived from an EMBL/GenBank/DDBJ whole genome shotgun (WGS) entry which is preliminary data.</text>
</comment>
<evidence type="ECO:0000259" key="2">
    <source>
        <dbReference type="Pfam" id="PF04111"/>
    </source>
</evidence>
<dbReference type="RefSeq" id="XP_068357778.1">
    <property type="nucleotide sequence ID" value="XM_068505763.1"/>
</dbReference>
<organism evidence="3 4">
    <name type="scientific">Tritrichomonas foetus</name>
    <dbReference type="NCBI Taxonomy" id="1144522"/>
    <lineage>
        <taxon>Eukaryota</taxon>
        <taxon>Metamonada</taxon>
        <taxon>Parabasalia</taxon>
        <taxon>Tritrichomonadida</taxon>
        <taxon>Tritrichomonadidae</taxon>
        <taxon>Tritrichomonas</taxon>
    </lineage>
</organism>
<gene>
    <name evidence="3" type="ORF">TRFO_27779</name>
</gene>
<feature type="domain" description="Atg6 BARA" evidence="2">
    <location>
        <begin position="192"/>
        <end position="353"/>
    </location>
</feature>